<name>A0AB39BWB3_9BACI</name>
<dbReference type="RefSeq" id="WP_368505158.1">
    <property type="nucleotide sequence ID" value="NZ_CP162551.1"/>
</dbReference>
<dbReference type="AlphaFoldDB" id="A0AB39BWB3"/>
<gene>
    <name evidence="1" type="ORF">AB3N04_05805</name>
</gene>
<evidence type="ECO:0000313" key="1">
    <source>
        <dbReference type="EMBL" id="XDI37830.1"/>
    </source>
</evidence>
<proteinExistence type="predicted"/>
<protein>
    <submittedName>
        <fullName evidence="1">DUF3052 domain-containing protein</fullName>
    </submittedName>
</protein>
<sequence length="152" mass="17309">MTEQKAIIRKLQLKDESKPILILNAPNEYAEVIEAFEAEVHTESVVGSYSFVQVFGSSNEEIQRYARKGLAHVEEDGLVWLCYPKKSSKKYKGADCSRETVAALLADEGFEPVRQVAIDEDWSALRFKPVDKIKKMTRKMAVTEKGKQRIEK</sequence>
<dbReference type="EMBL" id="CP162551">
    <property type="protein sequence ID" value="XDI37830.1"/>
    <property type="molecule type" value="Genomic_DNA"/>
</dbReference>
<accession>A0AB39BWB3</accession>
<organism evidence="1">
    <name type="scientific">Alkalihalophilus sp. As8PL</name>
    <dbReference type="NCBI Taxonomy" id="3237103"/>
    <lineage>
        <taxon>Bacteria</taxon>
        <taxon>Bacillati</taxon>
        <taxon>Bacillota</taxon>
        <taxon>Bacilli</taxon>
        <taxon>Bacillales</taxon>
        <taxon>Bacillaceae</taxon>
        <taxon>Alkalihalophilus</taxon>
    </lineage>
</organism>
<reference evidence="1" key="1">
    <citation type="submission" date="2024-07" db="EMBL/GenBank/DDBJ databases">
        <title>Identification and characteristics of an arsenic-resistant bacterial isolate, which belongs to a novel species.</title>
        <authorList>
            <person name="Juszczyk A."/>
            <person name="Kowalczyk A."/>
            <person name="Was K."/>
            <person name="Kosowicz W."/>
            <person name="Budzyn A."/>
            <person name="Latowski D."/>
        </authorList>
    </citation>
    <scope>NUCLEOTIDE SEQUENCE</scope>
    <source>
        <strain evidence="1">As8PL</strain>
    </source>
</reference>